<reference evidence="1 2" key="1">
    <citation type="submission" date="2011-06" db="EMBL/GenBank/DDBJ databases">
        <title>The draft genome of Thiorhodococcus drewsii AZ1.</title>
        <authorList>
            <consortium name="US DOE Joint Genome Institute (JGI-PGF)"/>
            <person name="Lucas S."/>
            <person name="Han J."/>
            <person name="Lapidus A."/>
            <person name="Cheng J.-F."/>
            <person name="Goodwin L."/>
            <person name="Pitluck S."/>
            <person name="Peters L."/>
            <person name="Land M.L."/>
            <person name="Hauser L."/>
            <person name="Vogl K."/>
            <person name="Liu Z."/>
            <person name="Imhoff J."/>
            <person name="Thiel V."/>
            <person name="Frigaard N.-U."/>
            <person name="Bryant D.A."/>
            <person name="Woyke T.J."/>
        </authorList>
    </citation>
    <scope>NUCLEOTIDE SEQUENCE [LARGE SCALE GENOMIC DNA]</scope>
    <source>
        <strain evidence="1 2">AZ1</strain>
    </source>
</reference>
<accession>G2E2X4</accession>
<proteinExistence type="predicted"/>
<dbReference type="RefSeq" id="WP_007041350.1">
    <property type="nucleotide sequence ID" value="NZ_AFWT01000018.1"/>
</dbReference>
<dbReference type="EMBL" id="AFWT01000018">
    <property type="protein sequence ID" value="EGV30436.1"/>
    <property type="molecule type" value="Genomic_DNA"/>
</dbReference>
<comment type="caution">
    <text evidence="1">The sequence shown here is derived from an EMBL/GenBank/DDBJ whole genome shotgun (WGS) entry which is preliminary data.</text>
</comment>
<dbReference type="PATRIC" id="fig|765913.3.peg.2690"/>
<organism evidence="1 2">
    <name type="scientific">Thiorhodococcus drewsii AZ1</name>
    <dbReference type="NCBI Taxonomy" id="765913"/>
    <lineage>
        <taxon>Bacteria</taxon>
        <taxon>Pseudomonadati</taxon>
        <taxon>Pseudomonadota</taxon>
        <taxon>Gammaproteobacteria</taxon>
        <taxon>Chromatiales</taxon>
        <taxon>Chromatiaceae</taxon>
        <taxon>Thiorhodococcus</taxon>
    </lineage>
</organism>
<sequence>MTNDARDDYDTPWKDAVTRAFPEFMAFYFPAAASKIDWSRGHDFLDQELAQVVRDAELGRRLLDKLVRVGTHDGAEHWVFIHLEIQSDHDTDFAERLFTYNYRLYDKYRRPVATLALLADASASWKPHRFGYSLFGCHVGIRFPVVKLRDYLPRLEELLSDPNPFALVTAAHLLTQQT</sequence>
<dbReference type="STRING" id="765913.ThidrDRAFT_2637"/>
<dbReference type="Proteomes" id="UP000004200">
    <property type="component" value="Unassembled WGS sequence"/>
</dbReference>
<dbReference type="eggNOG" id="COG5464">
    <property type="taxonomic scope" value="Bacteria"/>
</dbReference>
<name>G2E2X4_9GAMM</name>
<protein>
    <submittedName>
        <fullName evidence="1">Conserved hypothetical cytosolic protein</fullName>
    </submittedName>
</protein>
<dbReference type="AlphaFoldDB" id="G2E2X4"/>
<gene>
    <name evidence="1" type="ORF">ThidrDRAFT_2637</name>
</gene>
<evidence type="ECO:0000313" key="1">
    <source>
        <dbReference type="EMBL" id="EGV30436.1"/>
    </source>
</evidence>
<keyword evidence="2" id="KW-1185">Reference proteome</keyword>
<evidence type="ECO:0000313" key="2">
    <source>
        <dbReference type="Proteomes" id="UP000004200"/>
    </source>
</evidence>